<reference evidence="2 3" key="1">
    <citation type="submission" date="2019-12" db="EMBL/GenBank/DDBJ databases">
        <title>Novel species isolated from a subtropical stream in China.</title>
        <authorList>
            <person name="Lu H."/>
        </authorList>
    </citation>
    <scope>NUCLEOTIDE SEQUENCE [LARGE SCALE GENOMIC DNA]</scope>
    <source>
        <strain evidence="2 3">CY42W</strain>
    </source>
</reference>
<evidence type="ECO:0000313" key="2">
    <source>
        <dbReference type="EMBL" id="MYN30254.1"/>
    </source>
</evidence>
<dbReference type="Proteomes" id="UP000642144">
    <property type="component" value="Unassembled WGS sequence"/>
</dbReference>
<keyword evidence="2" id="KW-0378">Hydrolase</keyword>
<feature type="compositionally biased region" description="Basic residues" evidence="1">
    <location>
        <begin position="46"/>
        <end position="55"/>
    </location>
</feature>
<gene>
    <name evidence="2" type="ORF">GTP69_27985</name>
</gene>
<organism evidence="2 3">
    <name type="scientific">Duganella levis</name>
    <dbReference type="NCBI Taxonomy" id="2692169"/>
    <lineage>
        <taxon>Bacteria</taxon>
        <taxon>Pseudomonadati</taxon>
        <taxon>Pseudomonadota</taxon>
        <taxon>Betaproteobacteria</taxon>
        <taxon>Burkholderiales</taxon>
        <taxon>Oxalobacteraceae</taxon>
        <taxon>Telluria group</taxon>
        <taxon>Duganella</taxon>
    </lineage>
</organism>
<feature type="non-terminal residue" evidence="2">
    <location>
        <position position="1"/>
    </location>
</feature>
<comment type="caution">
    <text evidence="2">The sequence shown here is derived from an EMBL/GenBank/DDBJ whole genome shotgun (WGS) entry which is preliminary data.</text>
</comment>
<proteinExistence type="predicted"/>
<keyword evidence="2" id="KW-0067">ATP-binding</keyword>
<keyword evidence="3" id="KW-1185">Reference proteome</keyword>
<evidence type="ECO:0000313" key="3">
    <source>
        <dbReference type="Proteomes" id="UP000642144"/>
    </source>
</evidence>
<protein>
    <submittedName>
        <fullName evidence="2">ATP-dependent helicase</fullName>
    </submittedName>
</protein>
<dbReference type="EMBL" id="WWCT01000033">
    <property type="protein sequence ID" value="MYN30254.1"/>
    <property type="molecule type" value="Genomic_DNA"/>
</dbReference>
<name>A0ABW9W9K9_9BURK</name>
<evidence type="ECO:0000256" key="1">
    <source>
        <dbReference type="SAM" id="MobiDB-lite"/>
    </source>
</evidence>
<feature type="region of interest" description="Disordered" evidence="1">
    <location>
        <begin position="1"/>
        <end position="55"/>
    </location>
</feature>
<sequence length="55" mass="5235">PAGRSAPPRSKGAGGFGAPKGAVVVTGARGAKSQARSDGRAAAKPGARKGKPGPR</sequence>
<accession>A0ABW9W9K9</accession>
<keyword evidence="2" id="KW-0547">Nucleotide-binding</keyword>
<dbReference type="GO" id="GO:0004386">
    <property type="term" value="F:helicase activity"/>
    <property type="evidence" value="ECO:0007669"/>
    <property type="project" value="UniProtKB-KW"/>
</dbReference>
<keyword evidence="2" id="KW-0347">Helicase</keyword>